<keyword evidence="2" id="KW-1185">Reference proteome</keyword>
<evidence type="ECO:0000313" key="2">
    <source>
        <dbReference type="Proteomes" id="UP000515129"/>
    </source>
</evidence>
<feature type="region of interest" description="Disordered" evidence="1">
    <location>
        <begin position="42"/>
        <end position="127"/>
    </location>
</feature>
<dbReference type="PANTHER" id="PTHR34153:SF2">
    <property type="entry name" value="SI:CH211-262H13.3-RELATED"/>
    <property type="match status" value="1"/>
</dbReference>
<sequence length="373" mass="43024">MAFIKEESEDMRMEEAFRGLHEDTETQTKMAFIKEECEDTRIEETFKHKDTEDQTDNYEEGKRKVREVEVQSDIQSDTEEPGRKKVRRKRPRSQLLSSFSMDSEEEDALQQDSTGFPAAPPVQQFNRPTKEVTFKTISLAEMLTSNHTIWQPEDLTYESPQEPTRSLFPESGVSWNSVQQTPEISACLHSAQPEQTQLHKQQRTHQSPTPELIVSLIREMLTKQEMILDQQQSILRILNAKQSQDTDYVIEHGLLPVKDLLALNMLEQKLRAVDFKEKLINHLGLVGGFDTKDTVWRTMQRTISNDLAKSINWRGVNGKISLAALQIKDVVIDAVRKNVFSSTATNSEIENVMKRWLHLASDRDGGRKRRQKD</sequence>
<dbReference type="KEGG" id="caua:113066679"/>
<proteinExistence type="predicted"/>
<feature type="compositionally biased region" description="Basic and acidic residues" evidence="1">
    <location>
        <begin position="59"/>
        <end position="69"/>
    </location>
</feature>
<organism evidence="2 3">
    <name type="scientific">Carassius auratus</name>
    <name type="common">Goldfish</name>
    <dbReference type="NCBI Taxonomy" id="7957"/>
    <lineage>
        <taxon>Eukaryota</taxon>
        <taxon>Metazoa</taxon>
        <taxon>Chordata</taxon>
        <taxon>Craniata</taxon>
        <taxon>Vertebrata</taxon>
        <taxon>Euteleostomi</taxon>
        <taxon>Actinopterygii</taxon>
        <taxon>Neopterygii</taxon>
        <taxon>Teleostei</taxon>
        <taxon>Ostariophysi</taxon>
        <taxon>Cypriniformes</taxon>
        <taxon>Cyprinidae</taxon>
        <taxon>Cyprininae</taxon>
        <taxon>Carassius</taxon>
    </lineage>
</organism>
<accession>A0A6P6MCK7</accession>
<feature type="compositionally biased region" description="Basic and acidic residues" evidence="1">
    <location>
        <begin position="42"/>
        <end position="52"/>
    </location>
</feature>
<dbReference type="OrthoDB" id="8939517at2759"/>
<dbReference type="PANTHER" id="PTHR34153">
    <property type="entry name" value="SI:CH211-262H13.3-RELATED-RELATED"/>
    <property type="match status" value="1"/>
</dbReference>
<dbReference type="RefSeq" id="XP_026094420.1">
    <property type="nucleotide sequence ID" value="XM_026238635.1"/>
</dbReference>
<gene>
    <name evidence="3" type="primary">LOC113066679</name>
</gene>
<dbReference type="GeneID" id="113066679"/>
<dbReference type="AlphaFoldDB" id="A0A6P6MCK7"/>
<evidence type="ECO:0000313" key="3">
    <source>
        <dbReference type="RefSeq" id="XP_026094420.1"/>
    </source>
</evidence>
<reference evidence="3" key="1">
    <citation type="submission" date="2025-08" db="UniProtKB">
        <authorList>
            <consortium name="RefSeq"/>
        </authorList>
    </citation>
    <scope>IDENTIFICATION</scope>
    <source>
        <strain evidence="3">Wakin</strain>
        <tissue evidence="3">Muscle</tissue>
    </source>
</reference>
<name>A0A6P6MCK7_CARAU</name>
<evidence type="ECO:0000256" key="1">
    <source>
        <dbReference type="SAM" id="MobiDB-lite"/>
    </source>
</evidence>
<protein>
    <submittedName>
        <fullName evidence="3">Uncharacterized protein LOC113066679</fullName>
    </submittedName>
</protein>
<dbReference type="Proteomes" id="UP000515129">
    <property type="component" value="Chromosome 4"/>
</dbReference>